<dbReference type="GO" id="GO:0071949">
    <property type="term" value="F:FAD binding"/>
    <property type="evidence" value="ECO:0007669"/>
    <property type="project" value="InterPro"/>
</dbReference>
<dbReference type="GO" id="GO:0016491">
    <property type="term" value="F:oxidoreductase activity"/>
    <property type="evidence" value="ECO:0007669"/>
    <property type="project" value="UniProtKB-KW"/>
</dbReference>
<dbReference type="Gene3D" id="3.50.50.60">
    <property type="entry name" value="FAD/NAD(P)-binding domain"/>
    <property type="match status" value="1"/>
</dbReference>
<dbReference type="AlphaFoldDB" id="A0AAD7ECW5"/>
<name>A0AAD7ECW5_9AGAR</name>
<dbReference type="Proteomes" id="UP001218218">
    <property type="component" value="Unassembled WGS sequence"/>
</dbReference>
<dbReference type="EMBL" id="JARIHO010000075">
    <property type="protein sequence ID" value="KAJ7311477.1"/>
    <property type="molecule type" value="Genomic_DNA"/>
</dbReference>
<dbReference type="PANTHER" id="PTHR46720">
    <property type="entry name" value="HYDROXYLASE, PUTATIVE (AFU_ORTHOLOGUE AFUA_3G01460)-RELATED"/>
    <property type="match status" value="1"/>
</dbReference>
<dbReference type="PRINTS" id="PR00420">
    <property type="entry name" value="RNGMNOXGNASE"/>
</dbReference>
<evidence type="ECO:0000256" key="1">
    <source>
        <dbReference type="ARBA" id="ARBA00022630"/>
    </source>
</evidence>
<dbReference type="InterPro" id="IPR036188">
    <property type="entry name" value="FAD/NAD-bd_sf"/>
</dbReference>
<dbReference type="Pfam" id="PF01494">
    <property type="entry name" value="FAD_binding_3"/>
    <property type="match status" value="1"/>
</dbReference>
<keyword evidence="1" id="KW-0285">Flavoprotein</keyword>
<evidence type="ECO:0000256" key="2">
    <source>
        <dbReference type="ARBA" id="ARBA00022827"/>
    </source>
</evidence>
<dbReference type="PANTHER" id="PTHR46720:SF3">
    <property type="entry name" value="FAD-BINDING DOMAIN-CONTAINING PROTEIN-RELATED"/>
    <property type="match status" value="1"/>
</dbReference>
<keyword evidence="6" id="KW-1185">Reference proteome</keyword>
<feature type="domain" description="FAD-binding" evidence="4">
    <location>
        <begin position="9"/>
        <end position="356"/>
    </location>
</feature>
<organism evidence="5 6">
    <name type="scientific">Mycena albidolilacea</name>
    <dbReference type="NCBI Taxonomy" id="1033008"/>
    <lineage>
        <taxon>Eukaryota</taxon>
        <taxon>Fungi</taxon>
        <taxon>Dikarya</taxon>
        <taxon>Basidiomycota</taxon>
        <taxon>Agaricomycotina</taxon>
        <taxon>Agaricomycetes</taxon>
        <taxon>Agaricomycetidae</taxon>
        <taxon>Agaricales</taxon>
        <taxon>Marasmiineae</taxon>
        <taxon>Mycenaceae</taxon>
        <taxon>Mycena</taxon>
    </lineage>
</organism>
<reference evidence="5" key="1">
    <citation type="submission" date="2023-03" db="EMBL/GenBank/DDBJ databases">
        <title>Massive genome expansion in bonnet fungi (Mycena s.s.) driven by repeated elements and novel gene families across ecological guilds.</title>
        <authorList>
            <consortium name="Lawrence Berkeley National Laboratory"/>
            <person name="Harder C.B."/>
            <person name="Miyauchi S."/>
            <person name="Viragh M."/>
            <person name="Kuo A."/>
            <person name="Thoen E."/>
            <person name="Andreopoulos B."/>
            <person name="Lu D."/>
            <person name="Skrede I."/>
            <person name="Drula E."/>
            <person name="Henrissat B."/>
            <person name="Morin E."/>
            <person name="Kohler A."/>
            <person name="Barry K."/>
            <person name="LaButti K."/>
            <person name="Morin E."/>
            <person name="Salamov A."/>
            <person name="Lipzen A."/>
            <person name="Mereny Z."/>
            <person name="Hegedus B."/>
            <person name="Baldrian P."/>
            <person name="Stursova M."/>
            <person name="Weitz H."/>
            <person name="Taylor A."/>
            <person name="Grigoriev I.V."/>
            <person name="Nagy L.G."/>
            <person name="Martin F."/>
            <person name="Kauserud H."/>
        </authorList>
    </citation>
    <scope>NUCLEOTIDE SEQUENCE</scope>
    <source>
        <strain evidence="5">CBHHK002</strain>
    </source>
</reference>
<dbReference type="GO" id="GO:0044550">
    <property type="term" value="P:secondary metabolite biosynthetic process"/>
    <property type="evidence" value="ECO:0007669"/>
    <property type="project" value="TreeGrafter"/>
</dbReference>
<evidence type="ECO:0000259" key="4">
    <source>
        <dbReference type="Pfam" id="PF01494"/>
    </source>
</evidence>
<protein>
    <submittedName>
        <fullName evidence="5">FAD/NAD-P-binding domain-containing protein</fullName>
    </submittedName>
</protein>
<proteinExistence type="predicted"/>
<evidence type="ECO:0000313" key="5">
    <source>
        <dbReference type="EMBL" id="KAJ7311477.1"/>
    </source>
</evidence>
<comment type="caution">
    <text evidence="5">The sequence shown here is derived from an EMBL/GenBank/DDBJ whole genome shotgun (WGS) entry which is preliminary data.</text>
</comment>
<keyword evidence="2" id="KW-0274">FAD</keyword>
<dbReference type="SUPFAM" id="SSF51905">
    <property type="entry name" value="FAD/NAD(P)-binding domain"/>
    <property type="match status" value="1"/>
</dbReference>
<keyword evidence="3" id="KW-0560">Oxidoreductase</keyword>
<sequence length="455" mass="48375">MSASTAKDFRVAIVGGGMCGLACAVGLAHRGIRADVFEATVHLPTSSPKFDQVGAGVDLGPNALRALKGLGVLDAVLARSDEAQQTARRMLYMSGTGAHEQVYDYETSSVFTAADNGIGIYRQSFGPVFLAAVLPLLPDSSATHFNKRCTSISTTASGSHCIHFADGTTHEADLVIGADGIKSISRNALVDPAKRPLQFTNTVAYRGLLSTDTLRQESVTSAVDTRLCCFIGIDKHIIAFPIKSGKIVNIVAFVTDNSVSVGSGEVTGPWVKAVPQQELLDSFDGWGHDVQAMLKHMKSPSKWCIHALTPLDTFVRGKIALVGDAAHAMAPHLGSGVGQGFEDVFVLCELLGHSSTNLSNLEARKNEAILRGQAVLKAYDAIRQPRANMVLKESFRAGMIYENFGKAGYATGADIEGHLAGIWEPIWHHNLDEDVAAAIASLQEQGSFPAVTTGF</sequence>
<gene>
    <name evidence="5" type="ORF">DFH08DRAFT_943809</name>
</gene>
<dbReference type="InterPro" id="IPR002938">
    <property type="entry name" value="FAD-bd"/>
</dbReference>
<evidence type="ECO:0000313" key="6">
    <source>
        <dbReference type="Proteomes" id="UP001218218"/>
    </source>
</evidence>
<evidence type="ECO:0000256" key="3">
    <source>
        <dbReference type="ARBA" id="ARBA00023002"/>
    </source>
</evidence>
<accession>A0AAD7ECW5</accession>
<dbReference type="SUPFAM" id="SSF54373">
    <property type="entry name" value="FAD-linked reductases, C-terminal domain"/>
    <property type="match status" value="1"/>
</dbReference>
<dbReference type="InterPro" id="IPR051104">
    <property type="entry name" value="FAD_monoxygenase"/>
</dbReference>